<evidence type="ECO:0000313" key="1">
    <source>
        <dbReference type="EMBL" id="BAQ16932.1"/>
    </source>
</evidence>
<accession>A0A0A8K334</accession>
<name>A0A0A8K334_9HYPH</name>
<dbReference type="EMBL" id="AP014648">
    <property type="protein sequence ID" value="BAQ16932.1"/>
    <property type="molecule type" value="Genomic_DNA"/>
</dbReference>
<dbReference type="RefSeq" id="WP_045366112.1">
    <property type="nucleotide sequence ID" value="NZ_AP014648.1"/>
</dbReference>
<dbReference type="HOGENOM" id="CLU_2343460_0_0_5"/>
<dbReference type="Proteomes" id="UP000031643">
    <property type="component" value="Chromosome"/>
</dbReference>
<organism evidence="1 2">
    <name type="scientific">Methyloceanibacter caenitepidi</name>
    <dbReference type="NCBI Taxonomy" id="1384459"/>
    <lineage>
        <taxon>Bacteria</taxon>
        <taxon>Pseudomonadati</taxon>
        <taxon>Pseudomonadota</taxon>
        <taxon>Alphaproteobacteria</taxon>
        <taxon>Hyphomicrobiales</taxon>
        <taxon>Hyphomicrobiaceae</taxon>
        <taxon>Methyloceanibacter</taxon>
    </lineage>
</organism>
<gene>
    <name evidence="1" type="ORF">GL4_1476</name>
</gene>
<evidence type="ECO:0000313" key="2">
    <source>
        <dbReference type="Proteomes" id="UP000031643"/>
    </source>
</evidence>
<proteinExistence type="predicted"/>
<protein>
    <submittedName>
        <fullName evidence="1">Uncharacterized protein</fullName>
    </submittedName>
</protein>
<keyword evidence="2" id="KW-1185">Reference proteome</keyword>
<reference evidence="1 2" key="1">
    <citation type="submission" date="2014-09" db="EMBL/GenBank/DDBJ databases">
        <title>Genome sequencing of Methyloceanibacter caenitepidi Gela4.</title>
        <authorList>
            <person name="Takeuchi M."/>
            <person name="Susumu S."/>
            <person name="Kamagata Y."/>
            <person name="Oshima K."/>
            <person name="Hattori M."/>
            <person name="Iwasaki W."/>
        </authorList>
    </citation>
    <scope>NUCLEOTIDE SEQUENCE [LARGE SCALE GENOMIC DNA]</scope>
    <source>
        <strain evidence="1 2">Gela4</strain>
    </source>
</reference>
<dbReference type="AlphaFoldDB" id="A0A0A8K334"/>
<sequence length="97" mass="10988">MAHRNAWRDPHREIEALCALRDRLPRRVVFGVDLEVYTMNHGDLVAVATLKDGCKRIDYAQGVLEACDFPVFAARHIAAAYDAQLRRAARRAERKAA</sequence>
<dbReference type="STRING" id="1384459.GL4_1476"/>
<dbReference type="KEGG" id="mcg:GL4_1476"/>